<accession>A0A7W6WK31</accession>
<proteinExistence type="predicted"/>
<dbReference type="Proteomes" id="UP000555728">
    <property type="component" value="Unassembled WGS sequence"/>
</dbReference>
<reference evidence="2 3" key="1">
    <citation type="submission" date="2020-08" db="EMBL/GenBank/DDBJ databases">
        <title>Genome sequencing of Purple Non-Sulfur Bacteria from various extreme environments.</title>
        <authorList>
            <person name="Mayer M."/>
        </authorList>
    </citation>
    <scope>NUCLEOTIDE SEQUENCE [LARGE SCALE GENOMIC DNA]</scope>
    <source>
        <strain evidence="2 3">JA135</strain>
    </source>
</reference>
<dbReference type="AlphaFoldDB" id="A0A7W6WK31"/>
<dbReference type="EMBL" id="JACIGI010000005">
    <property type="protein sequence ID" value="MBB4285133.1"/>
    <property type="molecule type" value="Genomic_DNA"/>
</dbReference>
<name>A0A7W6WK31_9PROT</name>
<sequence>MAGPPAIRPCLTGDPGPLSRSRSCGALGWRAAVPRGSVGPRKQRTLPLPLLRGRSAGVRRSHAGAWDRERGGSVGPRKQRKLPPPLQRGRPAGARRSHAGAWDRERGGSVGPRKQRTLPPPLLRGRPAGVRRSHAGAWDRERGGSVGPRKQRTLPPPLLRGRSAGARRSHAGAWDRESRGLSRPRSCGGAWPARGGPTRERGTGELVRGGYSRPIVGTGKRARMRCSSWSRTSR</sequence>
<evidence type="ECO:0000313" key="3">
    <source>
        <dbReference type="Proteomes" id="UP000555728"/>
    </source>
</evidence>
<feature type="region of interest" description="Disordered" evidence="1">
    <location>
        <begin position="1"/>
        <end position="234"/>
    </location>
</feature>
<organism evidence="2 3">
    <name type="scientific">Roseospira goensis</name>
    <dbReference type="NCBI Taxonomy" id="391922"/>
    <lineage>
        <taxon>Bacteria</taxon>
        <taxon>Pseudomonadati</taxon>
        <taxon>Pseudomonadota</taxon>
        <taxon>Alphaproteobacteria</taxon>
        <taxon>Rhodospirillales</taxon>
        <taxon>Rhodospirillaceae</taxon>
        <taxon>Roseospira</taxon>
    </lineage>
</organism>
<gene>
    <name evidence="2" type="ORF">GGD88_000850</name>
</gene>
<keyword evidence="3" id="KW-1185">Reference proteome</keyword>
<evidence type="ECO:0000256" key="1">
    <source>
        <dbReference type="SAM" id="MobiDB-lite"/>
    </source>
</evidence>
<comment type="caution">
    <text evidence="2">The sequence shown here is derived from an EMBL/GenBank/DDBJ whole genome shotgun (WGS) entry which is preliminary data.</text>
</comment>
<evidence type="ECO:0000313" key="2">
    <source>
        <dbReference type="EMBL" id="MBB4285133.1"/>
    </source>
</evidence>
<protein>
    <submittedName>
        <fullName evidence="2">Uncharacterized protein</fullName>
    </submittedName>
</protein>